<keyword evidence="11" id="KW-1185">Reference proteome</keyword>
<comment type="similarity">
    <text evidence="2 8">Belongs to the ammonia transporter channel (TC 1.A.11.2) family.</text>
</comment>
<dbReference type="PROSITE" id="PS01219">
    <property type="entry name" value="AMMONIUM_TRANSP"/>
    <property type="match status" value="1"/>
</dbReference>
<dbReference type="GO" id="GO:0008519">
    <property type="term" value="F:ammonium channel activity"/>
    <property type="evidence" value="ECO:0007669"/>
    <property type="project" value="InterPro"/>
</dbReference>
<feature type="transmembrane region" description="Helical" evidence="8">
    <location>
        <begin position="12"/>
        <end position="30"/>
    </location>
</feature>
<keyword evidence="5 8" id="KW-1133">Transmembrane helix</keyword>
<comment type="subcellular location">
    <subcellularLocation>
        <location evidence="8">Cell membrane</location>
        <topology evidence="8">Multi-pass membrane protein</topology>
    </subcellularLocation>
    <subcellularLocation>
        <location evidence="1">Membrane</location>
        <topology evidence="1">Multi-pass membrane protein</topology>
    </subcellularLocation>
</comment>
<dbReference type="PANTHER" id="PTHR11730">
    <property type="entry name" value="AMMONIUM TRANSPORTER"/>
    <property type="match status" value="1"/>
</dbReference>
<feature type="transmembrane region" description="Helical" evidence="8">
    <location>
        <begin position="119"/>
        <end position="140"/>
    </location>
</feature>
<dbReference type="GO" id="GO:0097272">
    <property type="term" value="P:ammonium homeostasis"/>
    <property type="evidence" value="ECO:0007669"/>
    <property type="project" value="TreeGrafter"/>
</dbReference>
<organism evidence="10 11">
    <name type="scientific">Sporolactobacillus shoreae</name>
    <dbReference type="NCBI Taxonomy" id="1465501"/>
    <lineage>
        <taxon>Bacteria</taxon>
        <taxon>Bacillati</taxon>
        <taxon>Bacillota</taxon>
        <taxon>Bacilli</taxon>
        <taxon>Bacillales</taxon>
        <taxon>Sporolactobacillaceae</taxon>
        <taxon>Sporolactobacillus</taxon>
    </lineage>
</organism>
<dbReference type="GO" id="GO:0005886">
    <property type="term" value="C:plasma membrane"/>
    <property type="evidence" value="ECO:0007669"/>
    <property type="project" value="UniProtKB-SubCell"/>
</dbReference>
<evidence type="ECO:0000256" key="2">
    <source>
        <dbReference type="ARBA" id="ARBA00005887"/>
    </source>
</evidence>
<evidence type="ECO:0000256" key="7">
    <source>
        <dbReference type="ARBA" id="ARBA00023177"/>
    </source>
</evidence>
<dbReference type="InterPro" id="IPR001905">
    <property type="entry name" value="Ammonium_transpt"/>
</dbReference>
<keyword evidence="7 8" id="KW-0924">Ammonia transport</keyword>
<evidence type="ECO:0000256" key="1">
    <source>
        <dbReference type="ARBA" id="ARBA00004141"/>
    </source>
</evidence>
<feature type="transmembrane region" description="Helical" evidence="8">
    <location>
        <begin position="282"/>
        <end position="303"/>
    </location>
</feature>
<feature type="transmembrane region" description="Helical" evidence="8">
    <location>
        <begin position="357"/>
        <end position="382"/>
    </location>
</feature>
<dbReference type="AlphaFoldDB" id="A0A4Z0GMD9"/>
<name>A0A4Z0GMD9_9BACL</name>
<evidence type="ECO:0000256" key="8">
    <source>
        <dbReference type="RuleBase" id="RU362002"/>
    </source>
</evidence>
<evidence type="ECO:0000256" key="5">
    <source>
        <dbReference type="ARBA" id="ARBA00022989"/>
    </source>
</evidence>
<protein>
    <recommendedName>
        <fullName evidence="8">Ammonium transporter</fullName>
    </recommendedName>
</protein>
<dbReference type="InterPro" id="IPR029020">
    <property type="entry name" value="Ammonium/urea_transptr"/>
</dbReference>
<evidence type="ECO:0000256" key="4">
    <source>
        <dbReference type="ARBA" id="ARBA00022692"/>
    </source>
</evidence>
<dbReference type="Pfam" id="PF00909">
    <property type="entry name" value="Ammonium_transp"/>
    <property type="match status" value="1"/>
</dbReference>
<keyword evidence="4 8" id="KW-0812">Transmembrane</keyword>
<feature type="transmembrane region" description="Helical" evidence="8">
    <location>
        <begin position="199"/>
        <end position="221"/>
    </location>
</feature>
<dbReference type="Proteomes" id="UP000298347">
    <property type="component" value="Unassembled WGS sequence"/>
</dbReference>
<evidence type="ECO:0000313" key="10">
    <source>
        <dbReference type="EMBL" id="TGA98196.1"/>
    </source>
</evidence>
<dbReference type="NCBIfam" id="TIGR00836">
    <property type="entry name" value="amt"/>
    <property type="match status" value="1"/>
</dbReference>
<evidence type="ECO:0000256" key="6">
    <source>
        <dbReference type="ARBA" id="ARBA00023136"/>
    </source>
</evidence>
<feature type="transmembrane region" description="Helical" evidence="8">
    <location>
        <begin position="259"/>
        <end position="276"/>
    </location>
</feature>
<dbReference type="InterPro" id="IPR018047">
    <property type="entry name" value="Ammonium_transpt_CS"/>
</dbReference>
<feature type="transmembrane region" description="Helical" evidence="8">
    <location>
        <begin position="160"/>
        <end position="178"/>
    </location>
</feature>
<dbReference type="InterPro" id="IPR024041">
    <property type="entry name" value="NH4_transpt_AmtB-like_dom"/>
</dbReference>
<dbReference type="RefSeq" id="WP_135348576.1">
    <property type="nucleotide sequence ID" value="NZ_SRJD01000009.1"/>
</dbReference>
<evidence type="ECO:0000259" key="9">
    <source>
        <dbReference type="Pfam" id="PF00909"/>
    </source>
</evidence>
<feature type="transmembrane region" description="Helical" evidence="8">
    <location>
        <begin position="51"/>
        <end position="71"/>
    </location>
</feature>
<reference evidence="10 11" key="1">
    <citation type="journal article" date="2015" name="Int. J. Syst. Evol. Microbiol.">
        <title>Sporolactobacillus shoreae sp. nov. and Sporolactobacillus spathodeae sp. nov., two spore-forming lactic acid bacteria isolated from tree barks in Thailand.</title>
        <authorList>
            <person name="Thamacharoensuk T."/>
            <person name="Kitahara M."/>
            <person name="Ohkuma M."/>
            <person name="Thongchul N."/>
            <person name="Tanasupawat S."/>
        </authorList>
    </citation>
    <scope>NUCLEOTIDE SEQUENCE [LARGE SCALE GENOMIC DNA]</scope>
    <source>
        <strain evidence="10 11">BK92</strain>
    </source>
</reference>
<accession>A0A4Z0GMD9</accession>
<feature type="transmembrane region" description="Helical" evidence="8">
    <location>
        <begin position="315"/>
        <end position="337"/>
    </location>
</feature>
<gene>
    <name evidence="10" type="ORF">E4665_09610</name>
</gene>
<dbReference type="Gene3D" id="1.10.3430.10">
    <property type="entry name" value="Ammonium transporter AmtB like domains"/>
    <property type="match status" value="1"/>
</dbReference>
<evidence type="ECO:0000313" key="11">
    <source>
        <dbReference type="Proteomes" id="UP000298347"/>
    </source>
</evidence>
<dbReference type="OrthoDB" id="9814202at2"/>
<keyword evidence="6 8" id="KW-0472">Membrane</keyword>
<feature type="transmembrane region" description="Helical" evidence="8">
    <location>
        <begin position="91"/>
        <end position="112"/>
    </location>
</feature>
<dbReference type="EMBL" id="SRJD01000009">
    <property type="protein sequence ID" value="TGA98196.1"/>
    <property type="molecule type" value="Genomic_DNA"/>
</dbReference>
<sequence>MKDLSLSADTLWILIAAILVLLMQAGFAFLESGSLRAKNAGHITGKQIITLAVASIVYWAVGYGIEFGTGSKIIGLNQFFIGGVTNGHDSAFWLFQMAFAAVSLAIAWGGFAERAKLSVYFIFGTVFVAIIYPVVGHWVWNADGWLGLNGWQMQDFAGSTVVHLQGATAALIGTLLLGHRIGKFVDGKPKALPAHNIPFVYLGTFILWIGWFGFNAGSTVSVGNGQFFGYVALTTNLAAAAGALGALFTAMILSKKADIGAMCNGVLAALVAITASCAFVEPWAAIVIGAVAGGFTYWTALFFEAKGLDDPIYAVSVHGVAGVIGTISTGFLAAPALVKMAGVGKPGLFYGGGWHQLGVQVTGVLAAFAFVAVASLIVLGIIKATIGLRVSAEAEEAGLDVSEHGAPGYDLSK</sequence>
<evidence type="ECO:0000256" key="3">
    <source>
        <dbReference type="ARBA" id="ARBA00022448"/>
    </source>
</evidence>
<keyword evidence="3 8" id="KW-0813">Transport</keyword>
<feature type="domain" description="Ammonium transporter AmtB-like" evidence="9">
    <location>
        <begin position="11"/>
        <end position="409"/>
    </location>
</feature>
<dbReference type="PANTHER" id="PTHR11730:SF89">
    <property type="entry name" value="AMMONIUM TRANSPORTER SLL0108-RELATED"/>
    <property type="match status" value="1"/>
</dbReference>
<proteinExistence type="inferred from homology"/>
<dbReference type="SUPFAM" id="SSF111352">
    <property type="entry name" value="Ammonium transporter"/>
    <property type="match status" value="1"/>
</dbReference>
<comment type="caution">
    <text evidence="10">The sequence shown here is derived from an EMBL/GenBank/DDBJ whole genome shotgun (WGS) entry which is preliminary data.</text>
</comment>
<feature type="transmembrane region" description="Helical" evidence="8">
    <location>
        <begin position="227"/>
        <end position="252"/>
    </location>
</feature>